<dbReference type="eggNOG" id="COG0584">
    <property type="taxonomic scope" value="Bacteria"/>
</dbReference>
<dbReference type="AlphaFoldDB" id="D4YVA4"/>
<feature type="transmembrane region" description="Helical" evidence="1">
    <location>
        <begin position="174"/>
        <end position="202"/>
    </location>
</feature>
<gene>
    <name evidence="3" type="primary">glpQ</name>
    <name evidence="3" type="ORF">HMPREF0493_1465</name>
</gene>
<feature type="transmembrane region" description="Helical" evidence="1">
    <location>
        <begin position="128"/>
        <end position="147"/>
    </location>
</feature>
<dbReference type="SUPFAM" id="SSF51695">
    <property type="entry name" value="PLC-like phosphodiesterases"/>
    <property type="match status" value="1"/>
</dbReference>
<comment type="caution">
    <text evidence="3">The sequence shown here is derived from an EMBL/GenBank/DDBJ whole genome shotgun (WGS) entry which is preliminary data.</text>
</comment>
<dbReference type="GO" id="GO:0008889">
    <property type="term" value="F:glycerophosphodiester phosphodiesterase activity"/>
    <property type="evidence" value="ECO:0007669"/>
    <property type="project" value="UniProtKB-EC"/>
</dbReference>
<feature type="transmembrane region" description="Helical" evidence="1">
    <location>
        <begin position="78"/>
        <end position="107"/>
    </location>
</feature>
<organism evidence="3 4">
    <name type="scientific">Lactobacillus amylolyticus DSM 11664</name>
    <dbReference type="NCBI Taxonomy" id="585524"/>
    <lineage>
        <taxon>Bacteria</taxon>
        <taxon>Bacillati</taxon>
        <taxon>Bacillota</taxon>
        <taxon>Bacilli</taxon>
        <taxon>Lactobacillales</taxon>
        <taxon>Lactobacillaceae</taxon>
        <taxon>Lactobacillus</taxon>
    </lineage>
</organism>
<dbReference type="eggNOG" id="COG4781">
    <property type="taxonomic scope" value="Bacteria"/>
</dbReference>
<keyword evidence="4" id="KW-1185">Reference proteome</keyword>
<feature type="transmembrane region" description="Helical" evidence="1">
    <location>
        <begin position="223"/>
        <end position="248"/>
    </location>
</feature>
<sequence length="603" mass="68894">MEETERQMKIYNDLTGYFREFKQHWLGYLMLLLGLDLFNQIIVIPLFRYVTTFILQASAIPIVFYQNIVTIITTNTFVFIILIIELLLLLIVIYSQFAFMLLGIRAIANNDFTLKTVFKKSWQCILRIRPGSLLVLLLYFLLVVPFADIVFRTPLLAKIQIPEFIIDYMTRTPLLLTILLVFYAVVLVLGVRLLLTLPLMVFKQKKTIQAMKSSWQLTKHKKWWPLILRLLVLAVVTTLAIGIAYAAIYGLQLLWDLLPGKYAPLTFAIINLSLIQIISELAFVASTVIGLSIIFIPLKLEKNAAEKQKRSFSKLLISATSVAALIIIASAGVTNAIYLTGVNSKAPLIISHRGVSDKNGVQNTIAALKKTSKEKPDFVEIDLHETKDKELVVLHDETLATLTDVNKMPSELTLKQLTKLTAREDGHTAKIASFDQYLKEAQKLHQKLLIEVKTTPKDSKKILQRFNRKYGATILKNGYQVQSLDYRVIEGLHQINPKLEVLYIQPYNFTYPHSVADGYSMEYSTLNSDFIWQTHLQHHPVYAWTINDKDLMKKMMYDQVDGIITDNVKMAKQAIKEFQDTSSYANCILNYIIVVHMPNDLEV</sequence>
<feature type="transmembrane region" description="Helical" evidence="1">
    <location>
        <begin position="25"/>
        <end position="46"/>
    </location>
</feature>
<name>D4YVA4_9LACO</name>
<dbReference type="InterPro" id="IPR017946">
    <property type="entry name" value="PLC-like_Pdiesterase_TIM-brl"/>
</dbReference>
<feature type="transmembrane region" description="Helical" evidence="1">
    <location>
        <begin position="268"/>
        <end position="295"/>
    </location>
</feature>
<dbReference type="STRING" id="83683.B1745_00570"/>
<dbReference type="Pfam" id="PF10110">
    <property type="entry name" value="GPDPase_memb"/>
    <property type="match status" value="1"/>
</dbReference>
<dbReference type="InterPro" id="IPR030395">
    <property type="entry name" value="GP_PDE_dom"/>
</dbReference>
<evidence type="ECO:0000313" key="4">
    <source>
        <dbReference type="Proteomes" id="UP000004069"/>
    </source>
</evidence>
<keyword evidence="3" id="KW-0378">Hydrolase</keyword>
<evidence type="ECO:0000259" key="2">
    <source>
        <dbReference type="PROSITE" id="PS51704"/>
    </source>
</evidence>
<dbReference type="PANTHER" id="PTHR46211:SF8">
    <property type="entry name" value="PHOSPHODIESTERASE"/>
    <property type="match status" value="1"/>
</dbReference>
<feature type="transmembrane region" description="Helical" evidence="1">
    <location>
        <begin position="53"/>
        <end position="72"/>
    </location>
</feature>
<accession>D4YVA4</accession>
<dbReference type="Gene3D" id="3.20.20.190">
    <property type="entry name" value="Phosphatidylinositol (PI) phosphodiesterase"/>
    <property type="match status" value="1"/>
</dbReference>
<evidence type="ECO:0000256" key="1">
    <source>
        <dbReference type="SAM" id="Phobius"/>
    </source>
</evidence>
<keyword evidence="1" id="KW-0812">Transmembrane</keyword>
<dbReference type="EC" id="3.1.4.46" evidence="3"/>
<dbReference type="Pfam" id="PF03009">
    <property type="entry name" value="GDPD"/>
    <property type="match status" value="1"/>
</dbReference>
<evidence type="ECO:0000313" key="3">
    <source>
        <dbReference type="EMBL" id="EFG54899.1"/>
    </source>
</evidence>
<dbReference type="PROSITE" id="PS51704">
    <property type="entry name" value="GP_PDE"/>
    <property type="match status" value="1"/>
</dbReference>
<protein>
    <submittedName>
        <fullName evidence="3">Glycerophosphodiester phosphodiesterase family protein</fullName>
        <ecNumber evidence="3">3.1.4.46</ecNumber>
    </submittedName>
</protein>
<dbReference type="PANTHER" id="PTHR46211">
    <property type="entry name" value="GLYCEROPHOSPHORYL DIESTER PHOSPHODIESTERASE"/>
    <property type="match status" value="1"/>
</dbReference>
<keyword evidence="1" id="KW-1133">Transmembrane helix</keyword>
<dbReference type="InterPro" id="IPR018476">
    <property type="entry name" value="GlyceroP-diester-Pdiesterase_M"/>
</dbReference>
<feature type="domain" description="GP-PDE" evidence="2">
    <location>
        <begin position="347"/>
        <end position="575"/>
    </location>
</feature>
<keyword evidence="1" id="KW-0472">Membrane</keyword>
<dbReference type="GO" id="GO:0006629">
    <property type="term" value="P:lipid metabolic process"/>
    <property type="evidence" value="ECO:0007669"/>
    <property type="project" value="InterPro"/>
</dbReference>
<dbReference type="CDD" id="cd08579">
    <property type="entry name" value="GDPD_memb_like"/>
    <property type="match status" value="1"/>
</dbReference>
<proteinExistence type="predicted"/>
<dbReference type="EMBL" id="ADNY01000062">
    <property type="protein sequence ID" value="EFG54899.1"/>
    <property type="molecule type" value="Genomic_DNA"/>
</dbReference>
<dbReference type="Proteomes" id="UP000004069">
    <property type="component" value="Unassembled WGS sequence"/>
</dbReference>
<reference evidence="3 4" key="1">
    <citation type="submission" date="2010-04" db="EMBL/GenBank/DDBJ databases">
        <authorList>
            <person name="Muzny D."/>
            <person name="Qin X."/>
            <person name="Deng J."/>
            <person name="Jiang H."/>
            <person name="Liu Y."/>
            <person name="Qu J."/>
            <person name="Song X.-Z."/>
            <person name="Zhang L."/>
            <person name="Thornton R."/>
            <person name="Coyle M."/>
            <person name="Francisco L."/>
            <person name="Jackson L."/>
            <person name="Javaid M."/>
            <person name="Korchina V."/>
            <person name="Kovar C."/>
            <person name="Mata R."/>
            <person name="Mathew T."/>
            <person name="Ngo R."/>
            <person name="Nguyen L."/>
            <person name="Nguyen N."/>
            <person name="Okwuonu G."/>
            <person name="Ongeri F."/>
            <person name="Pham C."/>
            <person name="Simmons D."/>
            <person name="Wilczek-Boney K."/>
            <person name="Hale W."/>
            <person name="Jakkamsetti A."/>
            <person name="Pham P."/>
            <person name="Ruth R."/>
            <person name="San Lucas F."/>
            <person name="Warren J."/>
            <person name="Zhang J."/>
            <person name="Zhao Z."/>
            <person name="Zhou C."/>
            <person name="Zhu D."/>
            <person name="Lee S."/>
            <person name="Bess C."/>
            <person name="Blankenburg K."/>
            <person name="Forbes L."/>
            <person name="Fu Q."/>
            <person name="Gubbala S."/>
            <person name="Hirani K."/>
            <person name="Jayaseelan J.C."/>
            <person name="Lara F."/>
            <person name="Munidasa M."/>
            <person name="Palculict T."/>
            <person name="Patil S."/>
            <person name="Pu L.-L."/>
            <person name="Saada N."/>
            <person name="Tang L."/>
            <person name="Weissenberger G."/>
            <person name="Zhu Y."/>
            <person name="Hemphill L."/>
            <person name="Shang Y."/>
            <person name="Youmans B."/>
            <person name="Ayvaz T."/>
            <person name="Ross M."/>
            <person name="Santibanez J."/>
            <person name="Aqrawi P."/>
            <person name="Gross S."/>
            <person name="Joshi V."/>
            <person name="Fowler G."/>
            <person name="Nazareth L."/>
            <person name="Reid J."/>
            <person name="Worley K."/>
            <person name="Petrosino J."/>
            <person name="Highlander S."/>
            <person name="Gibbs R."/>
        </authorList>
    </citation>
    <scope>NUCLEOTIDE SEQUENCE [LARGE SCALE GENOMIC DNA]</scope>
    <source>
        <strain evidence="3 4">DSM 11664</strain>
    </source>
</reference>
<feature type="transmembrane region" description="Helical" evidence="1">
    <location>
        <begin position="315"/>
        <end position="339"/>
    </location>
</feature>